<evidence type="ECO:0000313" key="2">
    <source>
        <dbReference type="Proteomes" id="UP000008076"/>
    </source>
</evidence>
<name>B0E7D7_ENTDS</name>
<dbReference type="AlphaFoldDB" id="B0E7D7"/>
<dbReference type="PANTHER" id="PTHR37049:SF4">
    <property type="entry name" value="RHODANESE DOMAIN-CONTAINING PROTEIN"/>
    <property type="match status" value="1"/>
</dbReference>
<protein>
    <submittedName>
        <fullName evidence="1">Uncharacterized protein</fullName>
    </submittedName>
</protein>
<keyword evidence="2" id="KW-1185">Reference proteome</keyword>
<dbReference type="GeneID" id="5879195"/>
<proteinExistence type="predicted"/>
<dbReference type="VEuPathDB" id="AmoebaDB:EDI_300420"/>
<dbReference type="Proteomes" id="UP000008076">
    <property type="component" value="Unassembled WGS sequence"/>
</dbReference>
<accession>B0E7D7</accession>
<dbReference type="RefSeq" id="XP_001734295.1">
    <property type="nucleotide sequence ID" value="XM_001734243.1"/>
</dbReference>
<dbReference type="PANTHER" id="PTHR37049">
    <property type="entry name" value="PEPTIDASE S41 FAMILY PROTEIN"/>
    <property type="match status" value="1"/>
</dbReference>
<dbReference type="InterPro" id="IPR052766">
    <property type="entry name" value="S41A_metabolite_peptidase"/>
</dbReference>
<dbReference type="EMBL" id="DS547991">
    <property type="protein sequence ID" value="EDR29559.1"/>
    <property type="molecule type" value="Genomic_DNA"/>
</dbReference>
<reference evidence="2" key="1">
    <citation type="submission" date="2007-12" db="EMBL/GenBank/DDBJ databases">
        <title>Annotation of Entamoeba dispar SAW760.</title>
        <authorList>
            <person name="Lorenzi H."/>
            <person name="Inman J."/>
            <person name="Schobel S."/>
            <person name="Amedeo P."/>
            <person name="Caler E."/>
        </authorList>
    </citation>
    <scope>NUCLEOTIDE SEQUENCE [LARGE SCALE GENOMIC DNA]</scope>
    <source>
        <strain evidence="2">ATCC PRA-260 / SAW760</strain>
    </source>
</reference>
<gene>
    <name evidence="1" type="ORF">EDI_300420</name>
</gene>
<dbReference type="OrthoDB" id="27214at2759"/>
<organism evidence="2">
    <name type="scientific">Entamoeba dispar (strain ATCC PRA-260 / SAW760)</name>
    <dbReference type="NCBI Taxonomy" id="370354"/>
    <lineage>
        <taxon>Eukaryota</taxon>
        <taxon>Amoebozoa</taxon>
        <taxon>Evosea</taxon>
        <taxon>Archamoebae</taxon>
        <taxon>Mastigamoebida</taxon>
        <taxon>Entamoebidae</taxon>
        <taxon>Entamoeba</taxon>
    </lineage>
</organism>
<evidence type="ECO:0000313" key="1">
    <source>
        <dbReference type="EMBL" id="EDR29559.1"/>
    </source>
</evidence>
<dbReference type="KEGG" id="edi:EDI_300420"/>
<sequence length="238" mass="27327">MGLMKNPRKPTEIVVCTDSYCYSACSWVTKVLKECGCAILVGFDGDSYGKDDEFEVGLSPSNNIPNINNIDEDNILKQYGYNLGLTVIETYRFNYEYDESIPREFLTDMIDERVNIYQFDQTEKVIKEFEEETKKIVEKYQTKCNPNNKRLVKRDEKCDKEINIEHGHGGYECGDNGEWSTKCVLSYCDSGYKFDYNNNKCIEDVCVYPPTESESDNGTLNMTVNLVMIIIGIITLII</sequence>